<keyword evidence="14" id="KW-0274">FAD</keyword>
<dbReference type="PANTHER" id="PTHR11709">
    <property type="entry name" value="MULTI-COPPER OXIDASE"/>
    <property type="match status" value="1"/>
</dbReference>
<evidence type="ECO:0000256" key="13">
    <source>
        <dbReference type="ARBA" id="ARBA00022764"/>
    </source>
</evidence>
<dbReference type="GO" id="GO:0042597">
    <property type="term" value="C:periplasmic space"/>
    <property type="evidence" value="ECO:0007669"/>
    <property type="project" value="UniProtKB-SubCell"/>
</dbReference>
<evidence type="ECO:0000256" key="17">
    <source>
        <dbReference type="ARBA" id="ARBA00023063"/>
    </source>
</evidence>
<dbReference type="GO" id="GO:0042128">
    <property type="term" value="P:nitrate assimilation"/>
    <property type="evidence" value="ECO:0007669"/>
    <property type="project" value="UniProtKB-KW"/>
</dbReference>
<protein>
    <recommendedName>
        <fullName evidence="9">Copper-containing nitrite reductase</fullName>
        <ecNumber evidence="8">1.7.2.1</ecNumber>
    </recommendedName>
    <alternativeName>
        <fullName evidence="18">Cu-NIR</fullName>
    </alternativeName>
</protein>
<dbReference type="GO" id="GO:0005507">
    <property type="term" value="F:copper ion binding"/>
    <property type="evidence" value="ECO:0007669"/>
    <property type="project" value="InterPro"/>
</dbReference>
<keyword evidence="11 20" id="KW-0479">Metal-binding</keyword>
<feature type="binding site" description="type 1 copper site" evidence="20">
    <location>
        <position position="168"/>
    </location>
    <ligand>
        <name>Cu cation</name>
        <dbReference type="ChEBI" id="CHEBI:23378"/>
        <label>1</label>
    </ligand>
</feature>
<evidence type="ECO:0000256" key="4">
    <source>
        <dbReference type="ARBA" id="ARBA00004418"/>
    </source>
</evidence>
<evidence type="ECO:0000256" key="18">
    <source>
        <dbReference type="ARBA" id="ARBA00032356"/>
    </source>
</evidence>
<dbReference type="InterPro" id="IPR001287">
    <property type="entry name" value="NO2-reductase_Cu"/>
</dbReference>
<comment type="pathway">
    <text evidence="5">Nitrogen metabolism; nitrate reduction (denitrification); dinitrogen from nitrate: step 2/4.</text>
</comment>
<feature type="domain" description="Plastocyanin-like" evidence="22">
    <location>
        <begin position="74"/>
        <end position="191"/>
    </location>
</feature>
<evidence type="ECO:0000256" key="19">
    <source>
        <dbReference type="ARBA" id="ARBA00049340"/>
    </source>
</evidence>
<evidence type="ECO:0000256" key="6">
    <source>
        <dbReference type="ARBA" id="ARBA00010609"/>
    </source>
</evidence>
<evidence type="ECO:0000256" key="9">
    <source>
        <dbReference type="ARBA" id="ARBA00017290"/>
    </source>
</evidence>
<comment type="subunit">
    <text evidence="7">Homotrimer.</text>
</comment>
<comment type="similarity">
    <text evidence="6">Belongs to the multicopper oxidase family.</text>
</comment>
<feature type="binding site" description="type 1 copper site" evidence="20">
    <location>
        <position position="169"/>
    </location>
    <ligand>
        <name>Cu cation</name>
        <dbReference type="ChEBI" id="CHEBI:23378"/>
        <label>1</label>
    </ligand>
</feature>
<evidence type="ECO:0000256" key="11">
    <source>
        <dbReference type="ARBA" id="ARBA00022723"/>
    </source>
</evidence>
<feature type="binding site" description="type 1 copper site" evidence="20">
    <location>
        <position position="134"/>
    </location>
    <ligand>
        <name>Cu cation</name>
        <dbReference type="ChEBI" id="CHEBI:23378"/>
        <label>1</label>
    </ligand>
</feature>
<dbReference type="InterPro" id="IPR008972">
    <property type="entry name" value="Cupredoxin"/>
</dbReference>
<dbReference type="SUPFAM" id="SSF49503">
    <property type="entry name" value="Cupredoxins"/>
    <property type="match status" value="2"/>
</dbReference>
<dbReference type="OrthoDB" id="9811395at2"/>
<organism evidence="23 24">
    <name type="scientific">Niastella vici</name>
    <dbReference type="NCBI Taxonomy" id="1703345"/>
    <lineage>
        <taxon>Bacteria</taxon>
        <taxon>Pseudomonadati</taxon>
        <taxon>Bacteroidota</taxon>
        <taxon>Chitinophagia</taxon>
        <taxon>Chitinophagales</taxon>
        <taxon>Chitinophagaceae</taxon>
        <taxon>Niastella</taxon>
    </lineage>
</organism>
<comment type="cofactor">
    <cofactor evidence="1 20">
        <name>Cu(+)</name>
        <dbReference type="ChEBI" id="CHEBI:49552"/>
    </cofactor>
</comment>
<evidence type="ECO:0000313" key="23">
    <source>
        <dbReference type="EMBL" id="OQP60697.1"/>
    </source>
</evidence>
<feature type="domain" description="Plastocyanin-like" evidence="21">
    <location>
        <begin position="202"/>
        <end position="309"/>
    </location>
</feature>
<dbReference type="Pfam" id="PF00394">
    <property type="entry name" value="Cu-oxidase"/>
    <property type="match status" value="1"/>
</dbReference>
<feature type="binding site" description="type 1 copper site" evidence="20">
    <location>
        <position position="177"/>
    </location>
    <ligand>
        <name>Cu cation</name>
        <dbReference type="ChEBI" id="CHEBI:23378"/>
        <label>1</label>
    </ligand>
</feature>
<keyword evidence="15" id="KW-0560">Oxidoreductase</keyword>
<accession>A0A1V9FQY6</accession>
<evidence type="ECO:0000256" key="5">
    <source>
        <dbReference type="ARBA" id="ARBA00005127"/>
    </source>
</evidence>
<evidence type="ECO:0000256" key="14">
    <source>
        <dbReference type="ARBA" id="ARBA00022827"/>
    </source>
</evidence>
<feature type="binding site" description="type 1 copper site" evidence="20">
    <location>
        <position position="322"/>
    </location>
    <ligand>
        <name>Cu cation</name>
        <dbReference type="ChEBI" id="CHEBI:23378"/>
        <label>1</label>
    </ligand>
</feature>
<dbReference type="InterPro" id="IPR001117">
    <property type="entry name" value="Cu-oxidase_2nd"/>
</dbReference>
<dbReference type="Proteomes" id="UP000192796">
    <property type="component" value="Unassembled WGS sequence"/>
</dbReference>
<keyword evidence="12" id="KW-0677">Repeat</keyword>
<dbReference type="RefSeq" id="WP_081152520.1">
    <property type="nucleotide sequence ID" value="NZ_LVYD01000059.1"/>
</dbReference>
<dbReference type="EMBL" id="LVYD01000059">
    <property type="protein sequence ID" value="OQP60697.1"/>
    <property type="molecule type" value="Genomic_DNA"/>
</dbReference>
<comment type="catalytic activity">
    <reaction evidence="19">
        <text>nitric oxide + Fe(III)-[cytochrome c] + H2O = Fe(II)-[cytochrome c] + nitrite + 2 H(+)</text>
        <dbReference type="Rhea" id="RHEA:15233"/>
        <dbReference type="Rhea" id="RHEA-COMP:10350"/>
        <dbReference type="Rhea" id="RHEA-COMP:14399"/>
        <dbReference type="ChEBI" id="CHEBI:15377"/>
        <dbReference type="ChEBI" id="CHEBI:15378"/>
        <dbReference type="ChEBI" id="CHEBI:16301"/>
        <dbReference type="ChEBI" id="CHEBI:16480"/>
        <dbReference type="ChEBI" id="CHEBI:29033"/>
        <dbReference type="ChEBI" id="CHEBI:29034"/>
        <dbReference type="EC" id="1.7.2.1"/>
    </reaction>
</comment>
<comment type="cofactor">
    <cofactor evidence="2 20">
        <name>Cu(2+)</name>
        <dbReference type="ChEBI" id="CHEBI:29036"/>
    </cofactor>
</comment>
<dbReference type="Gene3D" id="2.60.40.420">
    <property type="entry name" value="Cupredoxins - blue copper proteins"/>
    <property type="match status" value="2"/>
</dbReference>
<dbReference type="CDD" id="cd04208">
    <property type="entry name" value="CuRO_2_CuNIR"/>
    <property type="match status" value="1"/>
</dbReference>
<dbReference type="InterPro" id="IPR045087">
    <property type="entry name" value="Cu-oxidase_fam"/>
</dbReference>
<dbReference type="GO" id="GO:0050421">
    <property type="term" value="F:nitrite reductase (NO-forming) activity"/>
    <property type="evidence" value="ECO:0007669"/>
    <property type="project" value="UniProtKB-EC"/>
</dbReference>
<dbReference type="CDD" id="cd11020">
    <property type="entry name" value="CuRO_1_CuNIR"/>
    <property type="match status" value="1"/>
</dbReference>
<evidence type="ECO:0000259" key="21">
    <source>
        <dbReference type="Pfam" id="PF00394"/>
    </source>
</evidence>
<evidence type="ECO:0000259" key="22">
    <source>
        <dbReference type="Pfam" id="PF07732"/>
    </source>
</evidence>
<dbReference type="AlphaFoldDB" id="A0A1V9FQY6"/>
<evidence type="ECO:0000256" key="8">
    <source>
        <dbReference type="ARBA" id="ARBA00011882"/>
    </source>
</evidence>
<dbReference type="EC" id="1.7.2.1" evidence="8"/>
<keyword evidence="10" id="KW-0285">Flavoprotein</keyword>
<evidence type="ECO:0000256" key="12">
    <source>
        <dbReference type="ARBA" id="ARBA00022737"/>
    </source>
</evidence>
<evidence type="ECO:0000256" key="20">
    <source>
        <dbReference type="PIRSR" id="PIRSR601287-1"/>
    </source>
</evidence>
<sequence>MKPALTLALVFVTVIVFSGCFSGATDKVKMTYGAPKAYVTNEAIPATTTDGPIAYAPNIPPLVDNDTVAIRVDIQHKKITVANGVCFWAWTFGDSIPGPVLRVRVGQTVKFSMVNRSNLTAEVSPPMPHSIDFHAAMVNPHDKYRSINPGETLHFQWTANYAGVFMYHCGTPVILQHMISGMTGMIIVEPQDGFPGKVDKEFAIVQNEFYLKPKGDSLYETDVASARNRQPLYVTFNGKSKQYVQQPLQVKAGDRVRLYVLNTGANLTSSFHVVGTIFDKVWIDGNPDNEFRGMQTVLLGSSNGAIVEFVVPEKGTYVFVDHSFASVEQGAVGLIEAK</sequence>
<feature type="binding site" description="type 1 copper site" evidence="20">
    <location>
        <position position="129"/>
    </location>
    <ligand>
        <name>Cu cation</name>
        <dbReference type="ChEBI" id="CHEBI:23378"/>
        <label>1</label>
    </ligand>
</feature>
<dbReference type="PROSITE" id="PS51257">
    <property type="entry name" value="PROKAR_LIPOPROTEIN"/>
    <property type="match status" value="1"/>
</dbReference>
<evidence type="ECO:0000313" key="24">
    <source>
        <dbReference type="Proteomes" id="UP000192796"/>
    </source>
</evidence>
<evidence type="ECO:0000256" key="1">
    <source>
        <dbReference type="ARBA" id="ARBA00001960"/>
    </source>
</evidence>
<comment type="cofactor">
    <cofactor evidence="3">
        <name>FAD</name>
        <dbReference type="ChEBI" id="CHEBI:57692"/>
    </cofactor>
</comment>
<evidence type="ECO:0000256" key="3">
    <source>
        <dbReference type="ARBA" id="ARBA00001974"/>
    </source>
</evidence>
<dbReference type="Pfam" id="PF07732">
    <property type="entry name" value="Cu-oxidase_3"/>
    <property type="match status" value="1"/>
</dbReference>
<keyword evidence="13" id="KW-0574">Periplasm</keyword>
<dbReference type="InterPro" id="IPR011707">
    <property type="entry name" value="Cu-oxidase-like_N"/>
</dbReference>
<keyword evidence="24" id="KW-1185">Reference proteome</keyword>
<dbReference type="PANTHER" id="PTHR11709:SF394">
    <property type="entry name" value="FI03373P-RELATED"/>
    <property type="match status" value="1"/>
</dbReference>
<dbReference type="PRINTS" id="PR00695">
    <property type="entry name" value="CUNO2RDTASE"/>
</dbReference>
<evidence type="ECO:0000256" key="7">
    <source>
        <dbReference type="ARBA" id="ARBA00011233"/>
    </source>
</evidence>
<comment type="subcellular location">
    <subcellularLocation>
        <location evidence="4">Periplasm</location>
    </subcellularLocation>
</comment>
<evidence type="ECO:0000256" key="2">
    <source>
        <dbReference type="ARBA" id="ARBA00001973"/>
    </source>
</evidence>
<evidence type="ECO:0000256" key="16">
    <source>
        <dbReference type="ARBA" id="ARBA00023008"/>
    </source>
</evidence>
<dbReference type="STRING" id="1703345.A3860_32375"/>
<gene>
    <name evidence="23" type="ORF">A3860_32375</name>
</gene>
<evidence type="ECO:0000256" key="10">
    <source>
        <dbReference type="ARBA" id="ARBA00022630"/>
    </source>
</evidence>
<proteinExistence type="inferred from homology"/>
<name>A0A1V9FQY6_9BACT</name>
<evidence type="ECO:0000256" key="15">
    <source>
        <dbReference type="ARBA" id="ARBA00023002"/>
    </source>
</evidence>
<keyword evidence="17" id="KW-0534">Nitrate assimilation</keyword>
<reference evidence="23 24" key="1">
    <citation type="submission" date="2016-03" db="EMBL/GenBank/DDBJ databases">
        <title>Niastella vici sp. nov., isolated from farmland soil.</title>
        <authorList>
            <person name="Chen L."/>
            <person name="Wang D."/>
            <person name="Yang S."/>
            <person name="Wang G."/>
        </authorList>
    </citation>
    <scope>NUCLEOTIDE SEQUENCE [LARGE SCALE GENOMIC DNA]</scope>
    <source>
        <strain evidence="23 24">DJ57</strain>
    </source>
</reference>
<feature type="binding site" description="type 1 copper site" evidence="20">
    <location>
        <position position="182"/>
    </location>
    <ligand>
        <name>Cu cation</name>
        <dbReference type="ChEBI" id="CHEBI:23378"/>
        <label>1</label>
    </ligand>
</feature>
<keyword evidence="16 20" id="KW-0186">Copper</keyword>
<comment type="caution">
    <text evidence="23">The sequence shown here is derived from an EMBL/GenBank/DDBJ whole genome shotgun (WGS) entry which is preliminary data.</text>
</comment>